<evidence type="ECO:0000256" key="1">
    <source>
        <dbReference type="SAM" id="MobiDB-lite"/>
    </source>
</evidence>
<proteinExistence type="predicted"/>
<dbReference type="Proteomes" id="UP000289738">
    <property type="component" value="Chromosome A02"/>
</dbReference>
<comment type="caution">
    <text evidence="2">The sequence shown here is derived from an EMBL/GenBank/DDBJ whole genome shotgun (WGS) entry which is preliminary data.</text>
</comment>
<reference evidence="2 3" key="1">
    <citation type="submission" date="2019-01" db="EMBL/GenBank/DDBJ databases">
        <title>Sequencing of cultivated peanut Arachis hypogaea provides insights into genome evolution and oil improvement.</title>
        <authorList>
            <person name="Chen X."/>
        </authorList>
    </citation>
    <scope>NUCLEOTIDE SEQUENCE [LARGE SCALE GENOMIC DNA]</scope>
    <source>
        <strain evidence="3">cv. Fuhuasheng</strain>
        <tissue evidence="2">Leaves</tissue>
    </source>
</reference>
<evidence type="ECO:0000313" key="3">
    <source>
        <dbReference type="Proteomes" id="UP000289738"/>
    </source>
</evidence>
<protein>
    <submittedName>
        <fullName evidence="2">Uncharacterized protein</fullName>
    </submittedName>
</protein>
<sequence length="97" mass="11040">MNEGMQWGQAAERGRPSNFDFENSRVKPWEGERIHEVGVDELKLTLELPPSKTASFKLPTWTTNRQLSAPAAESRRKWVEGPGFRTKLNLKGAIRAF</sequence>
<dbReference type="EMBL" id="SDMP01000002">
    <property type="protein sequence ID" value="RYR71856.1"/>
    <property type="molecule type" value="Genomic_DNA"/>
</dbReference>
<gene>
    <name evidence="2" type="ORF">Ahy_A02g006066</name>
</gene>
<feature type="region of interest" description="Disordered" evidence="1">
    <location>
        <begin position="1"/>
        <end position="24"/>
    </location>
</feature>
<name>A0A445E8L0_ARAHY</name>
<organism evidence="2 3">
    <name type="scientific">Arachis hypogaea</name>
    <name type="common">Peanut</name>
    <dbReference type="NCBI Taxonomy" id="3818"/>
    <lineage>
        <taxon>Eukaryota</taxon>
        <taxon>Viridiplantae</taxon>
        <taxon>Streptophyta</taxon>
        <taxon>Embryophyta</taxon>
        <taxon>Tracheophyta</taxon>
        <taxon>Spermatophyta</taxon>
        <taxon>Magnoliopsida</taxon>
        <taxon>eudicotyledons</taxon>
        <taxon>Gunneridae</taxon>
        <taxon>Pentapetalae</taxon>
        <taxon>rosids</taxon>
        <taxon>fabids</taxon>
        <taxon>Fabales</taxon>
        <taxon>Fabaceae</taxon>
        <taxon>Papilionoideae</taxon>
        <taxon>50 kb inversion clade</taxon>
        <taxon>dalbergioids sensu lato</taxon>
        <taxon>Dalbergieae</taxon>
        <taxon>Pterocarpus clade</taxon>
        <taxon>Arachis</taxon>
    </lineage>
</organism>
<evidence type="ECO:0000313" key="2">
    <source>
        <dbReference type="EMBL" id="RYR71856.1"/>
    </source>
</evidence>
<accession>A0A445E8L0</accession>
<keyword evidence="3" id="KW-1185">Reference proteome</keyword>
<dbReference type="STRING" id="3818.A0A445E8L0"/>
<dbReference type="AlphaFoldDB" id="A0A445E8L0"/>